<dbReference type="InterPro" id="IPR000601">
    <property type="entry name" value="PKD_dom"/>
</dbReference>
<feature type="chain" id="PRO_5046833010" evidence="1">
    <location>
        <begin position="31"/>
        <end position="933"/>
    </location>
</feature>
<reference evidence="4" key="1">
    <citation type="journal article" date="2019" name="Int. J. Syst. Evol. Microbiol.">
        <title>The Global Catalogue of Microorganisms (GCM) 10K type strain sequencing project: providing services to taxonomists for standard genome sequencing and annotation.</title>
        <authorList>
            <consortium name="The Broad Institute Genomics Platform"/>
            <consortium name="The Broad Institute Genome Sequencing Center for Infectious Disease"/>
            <person name="Wu L."/>
            <person name="Ma J."/>
        </authorList>
    </citation>
    <scope>NUCLEOTIDE SEQUENCE [LARGE SCALE GENOMIC DNA]</scope>
    <source>
        <strain evidence="4">JCM 31202</strain>
    </source>
</reference>
<comment type="caution">
    <text evidence="3">The sequence shown here is derived from an EMBL/GenBank/DDBJ whole genome shotgun (WGS) entry which is preliminary data.</text>
</comment>
<gene>
    <name evidence="3" type="ORF">ACFQ11_14455</name>
</gene>
<dbReference type="RefSeq" id="WP_378298813.1">
    <property type="nucleotide sequence ID" value="NZ_JBHTJA010000023.1"/>
</dbReference>
<sequence>MRWRRLCTFATATALVAAGIGVAGSGTAAAAPGGSLVSENPVDFTPHVQDGSVKSIVQVGDTIYLGGSFTQVKEAGANKPVVNRARLLAFDAATGRLDTAFDPVVDAGEVSAILPAPDGESLYIGGSFNAVDGQTHRKLARIDADTGAPVAAFQPDVTGRVRDLRMAGGRLYVAGQFTHVSGVAQTGLATLNPATGARDAFYDLPVTGTQNGGYTAVIKMDVTPDGSRLVGVGNFTSVAGQSRPQIFMLDLTGSKAALANWHTARYADQCSASFDTYMRDVDFAPDGSFFVVTTTGGHRGSTLLCDTHARWENVANGTGKQPTWTNWTGGDTSYAVEVTDDAVYVGGHFRWANNPFASDRAGQGAVAREGIAALDPLTGLPFTWNPGRARGVGVFDILATGQGVWIGSDTDIAGGETHQKVAMFPAAGGTALPVLEPGELPGEVYYAGGIGLGAQNYLRHRSFDGSTAGPVQNGSTAGVDWRNARGAFMLSGRLYYGGSDGGFYSRTFDGTALGAQTPIDTADQLVPMTTWHTQVRTIQGMFYSDGKIYYTRGDAALRYRHFTPESGVVGAIEYTATNNLPAVDWRTVGGMFVSGGKLYYVDNNDGKLRALAFAAGVPGGTPVVVDGGDWRGRTVFLHAAEPNGKPAAAFTRTCTGLGCAFDGSASTDPDGTVESFAWDFGDGETGTGVTPQHTYAEPGDYTVKLTVTDNRGGTDTAQQTVTVAEDQVPVAFRGTAGYNENTKSATVTVPPGVQAGDAMLLFATFNTDSSDITPPAGWTEVGTQTNGVSRSTLWQKVAAAGDAGSTVTVGVGDFAKVGLRLAAYSGTAASPVAASAKAVDSTAEHRAPQVTVAEPGSWVVSYWSDKSSTTTAWTPPSAGTQRAVSIGTGSGRVTSLLVDSGGAVATGAHGPLTATTNASSRGLMWSVVLRPAG</sequence>
<evidence type="ECO:0000259" key="2">
    <source>
        <dbReference type="PROSITE" id="PS50093"/>
    </source>
</evidence>
<dbReference type="Pfam" id="PF18911">
    <property type="entry name" value="PKD_4"/>
    <property type="match status" value="1"/>
</dbReference>
<keyword evidence="1" id="KW-0732">Signal</keyword>
<dbReference type="Gene3D" id="2.60.40.10">
    <property type="entry name" value="Immunoglobulins"/>
    <property type="match status" value="1"/>
</dbReference>
<dbReference type="SUPFAM" id="SSF63825">
    <property type="entry name" value="YWTD domain"/>
    <property type="match status" value="1"/>
</dbReference>
<keyword evidence="4" id="KW-1185">Reference proteome</keyword>
<dbReference type="InterPro" id="IPR013783">
    <property type="entry name" value="Ig-like_fold"/>
</dbReference>
<name>A0ABW3EQ20_9ACTN</name>
<evidence type="ECO:0000313" key="4">
    <source>
        <dbReference type="Proteomes" id="UP001596972"/>
    </source>
</evidence>
<feature type="domain" description="PKD" evidence="2">
    <location>
        <begin position="642"/>
        <end position="723"/>
    </location>
</feature>
<dbReference type="PROSITE" id="PS50093">
    <property type="entry name" value="PKD"/>
    <property type="match status" value="1"/>
</dbReference>
<dbReference type="Pfam" id="PF17164">
    <property type="entry name" value="DUF5122"/>
    <property type="match status" value="1"/>
</dbReference>
<accession>A0ABW3EQ20</accession>
<dbReference type="InterPro" id="IPR035986">
    <property type="entry name" value="PKD_dom_sf"/>
</dbReference>
<evidence type="ECO:0000313" key="3">
    <source>
        <dbReference type="EMBL" id="MFD0901599.1"/>
    </source>
</evidence>
<dbReference type="CDD" id="cd00146">
    <property type="entry name" value="PKD"/>
    <property type="match status" value="1"/>
</dbReference>
<feature type="signal peptide" evidence="1">
    <location>
        <begin position="1"/>
        <end position="30"/>
    </location>
</feature>
<organism evidence="3 4">
    <name type="scientific">Actinomadura sediminis</name>
    <dbReference type="NCBI Taxonomy" id="1038904"/>
    <lineage>
        <taxon>Bacteria</taxon>
        <taxon>Bacillati</taxon>
        <taxon>Actinomycetota</taxon>
        <taxon>Actinomycetes</taxon>
        <taxon>Streptosporangiales</taxon>
        <taxon>Thermomonosporaceae</taxon>
        <taxon>Actinomadura</taxon>
    </lineage>
</organism>
<dbReference type="SUPFAM" id="SSF49299">
    <property type="entry name" value="PKD domain"/>
    <property type="match status" value="1"/>
</dbReference>
<proteinExistence type="predicted"/>
<dbReference type="InterPro" id="IPR022409">
    <property type="entry name" value="PKD/Chitinase_dom"/>
</dbReference>
<dbReference type="InterPro" id="IPR013431">
    <property type="entry name" value="Delta_60_rpt"/>
</dbReference>
<dbReference type="SMART" id="SM00089">
    <property type="entry name" value="PKD"/>
    <property type="match status" value="1"/>
</dbReference>
<dbReference type="Proteomes" id="UP001596972">
    <property type="component" value="Unassembled WGS sequence"/>
</dbReference>
<evidence type="ECO:0000256" key="1">
    <source>
        <dbReference type="SAM" id="SignalP"/>
    </source>
</evidence>
<protein>
    <submittedName>
        <fullName evidence="3">PKD domain-containing protein</fullName>
    </submittedName>
</protein>
<dbReference type="EMBL" id="JBHTJA010000023">
    <property type="protein sequence ID" value="MFD0901599.1"/>
    <property type="molecule type" value="Genomic_DNA"/>
</dbReference>